<keyword evidence="2" id="KW-0805">Transcription regulation</keyword>
<dbReference type="InterPro" id="IPR017685">
    <property type="entry name" value="ArgP"/>
</dbReference>
<dbReference type="PROSITE" id="PS50931">
    <property type="entry name" value="HTH_LYSR"/>
    <property type="match status" value="1"/>
</dbReference>
<keyword evidence="5" id="KW-0804">Transcription</keyword>
<dbReference type="InterPro" id="IPR005119">
    <property type="entry name" value="LysR_subst-bd"/>
</dbReference>
<name>A0A511J8Z2_9CELL</name>
<protein>
    <submittedName>
        <fullName evidence="7">Transcriptional regulator ArgP</fullName>
    </submittedName>
</protein>
<comment type="similarity">
    <text evidence="1">Belongs to the LysR transcriptional regulatory family.</text>
</comment>
<evidence type="ECO:0000256" key="1">
    <source>
        <dbReference type="ARBA" id="ARBA00009437"/>
    </source>
</evidence>
<reference evidence="7 8" key="1">
    <citation type="submission" date="2019-07" db="EMBL/GenBank/DDBJ databases">
        <title>Whole genome shotgun sequence of Cellulomonas composti NBRC 100758.</title>
        <authorList>
            <person name="Hosoyama A."/>
            <person name="Uohara A."/>
            <person name="Ohji S."/>
            <person name="Ichikawa N."/>
        </authorList>
    </citation>
    <scope>NUCLEOTIDE SEQUENCE [LARGE SCALE GENOMIC DNA]</scope>
    <source>
        <strain evidence="7 8">NBRC 100758</strain>
    </source>
</reference>
<dbReference type="InterPro" id="IPR000847">
    <property type="entry name" value="LysR_HTH_N"/>
</dbReference>
<dbReference type="InterPro" id="IPR036390">
    <property type="entry name" value="WH_DNA-bd_sf"/>
</dbReference>
<dbReference type="GO" id="GO:0003677">
    <property type="term" value="F:DNA binding"/>
    <property type="evidence" value="ECO:0007669"/>
    <property type="project" value="UniProtKB-KW"/>
</dbReference>
<dbReference type="NCBIfam" id="TIGR03298">
    <property type="entry name" value="argP"/>
    <property type="match status" value="1"/>
</dbReference>
<gene>
    <name evidence="7" type="primary">iciA</name>
    <name evidence="7" type="ORF">CCO02nite_11240</name>
</gene>
<keyword evidence="3" id="KW-0238">DNA-binding</keyword>
<evidence type="ECO:0000313" key="8">
    <source>
        <dbReference type="Proteomes" id="UP000321720"/>
    </source>
</evidence>
<comment type="caution">
    <text evidence="7">The sequence shown here is derived from an EMBL/GenBank/DDBJ whole genome shotgun (WGS) entry which is preliminary data.</text>
</comment>
<dbReference type="Pfam" id="PF03466">
    <property type="entry name" value="LysR_substrate"/>
    <property type="match status" value="1"/>
</dbReference>
<dbReference type="PANTHER" id="PTHR30579">
    <property type="entry name" value="TRANSCRIPTIONAL REGULATOR"/>
    <property type="match status" value="1"/>
</dbReference>
<accession>A0A511J8Z2</accession>
<dbReference type="RefSeq" id="WP_146842164.1">
    <property type="nucleotide sequence ID" value="NZ_BJWG01000004.1"/>
</dbReference>
<evidence type="ECO:0000256" key="2">
    <source>
        <dbReference type="ARBA" id="ARBA00023015"/>
    </source>
</evidence>
<dbReference type="InterPro" id="IPR050176">
    <property type="entry name" value="LTTR"/>
</dbReference>
<evidence type="ECO:0000256" key="5">
    <source>
        <dbReference type="ARBA" id="ARBA00023163"/>
    </source>
</evidence>
<keyword evidence="8" id="KW-1185">Reference proteome</keyword>
<dbReference type="Gene3D" id="1.10.10.10">
    <property type="entry name" value="Winged helix-like DNA-binding domain superfamily/Winged helix DNA-binding domain"/>
    <property type="match status" value="1"/>
</dbReference>
<dbReference type="Gene3D" id="3.40.190.290">
    <property type="match status" value="1"/>
</dbReference>
<dbReference type="InterPro" id="IPR036388">
    <property type="entry name" value="WH-like_DNA-bd_sf"/>
</dbReference>
<organism evidence="7 8">
    <name type="scientific">Cellulomonas composti</name>
    <dbReference type="NCBI Taxonomy" id="266130"/>
    <lineage>
        <taxon>Bacteria</taxon>
        <taxon>Bacillati</taxon>
        <taxon>Actinomycetota</taxon>
        <taxon>Actinomycetes</taxon>
        <taxon>Micrococcales</taxon>
        <taxon>Cellulomonadaceae</taxon>
        <taxon>Cellulomonas</taxon>
    </lineage>
</organism>
<dbReference type="Pfam" id="PF00126">
    <property type="entry name" value="HTH_1"/>
    <property type="match status" value="1"/>
</dbReference>
<keyword evidence="4" id="KW-0010">Activator</keyword>
<dbReference type="PANTHER" id="PTHR30579:SF2">
    <property type="entry name" value="HTH-TYPE TRANSCRIPTIONAL REGULATOR ARGP"/>
    <property type="match status" value="1"/>
</dbReference>
<evidence type="ECO:0000313" key="7">
    <source>
        <dbReference type="EMBL" id="GEL94466.1"/>
    </source>
</evidence>
<dbReference type="SUPFAM" id="SSF53850">
    <property type="entry name" value="Periplasmic binding protein-like II"/>
    <property type="match status" value="1"/>
</dbReference>
<dbReference type="OrthoDB" id="3252676at2"/>
<dbReference type="NCBIfam" id="NF002964">
    <property type="entry name" value="PRK03635.1"/>
    <property type="match status" value="1"/>
</dbReference>
<dbReference type="AlphaFoldDB" id="A0A511J8Z2"/>
<dbReference type="Proteomes" id="UP000321720">
    <property type="component" value="Unassembled WGS sequence"/>
</dbReference>
<dbReference type="GO" id="GO:0003700">
    <property type="term" value="F:DNA-binding transcription factor activity"/>
    <property type="evidence" value="ECO:0007669"/>
    <property type="project" value="InterPro"/>
</dbReference>
<sequence>MSTPVRPYDREQLRALATVLDEGSFEAAAARLHLTPSAVSQRVRALEQRAGRVLVVRSRPCRATDDGAVLARLAGQVALLERDAADALGGGARDASDSGPVRLAVAVNADSLSSWFPAALVGLPADVLVDLRREDQDRTAALLRDGSVTAAVTSDAHPVQGCRVRPLGAMRYVAVAAPAFRDRWFPGPLDAAALDRAPVVAFNRADALQHRFAERLVGRAVAPPVHYVPSNGAFVALLAAGLGWGMVGEQSLAPLLADGSLVVLAPDGHLDVPLHWQHWALRTPTLDDLTDRVVRAARTALRSPPAV</sequence>
<evidence type="ECO:0000256" key="3">
    <source>
        <dbReference type="ARBA" id="ARBA00023125"/>
    </source>
</evidence>
<feature type="domain" description="HTH lysR-type" evidence="6">
    <location>
        <begin position="12"/>
        <end position="64"/>
    </location>
</feature>
<evidence type="ECO:0000259" key="6">
    <source>
        <dbReference type="PROSITE" id="PS50931"/>
    </source>
</evidence>
<proteinExistence type="inferred from homology"/>
<dbReference type="EMBL" id="BJWG01000004">
    <property type="protein sequence ID" value="GEL94466.1"/>
    <property type="molecule type" value="Genomic_DNA"/>
</dbReference>
<evidence type="ECO:0000256" key="4">
    <source>
        <dbReference type="ARBA" id="ARBA00023159"/>
    </source>
</evidence>
<dbReference type="SUPFAM" id="SSF46785">
    <property type="entry name" value="Winged helix' DNA-binding domain"/>
    <property type="match status" value="1"/>
</dbReference>
<dbReference type="NCBIfam" id="NF009888">
    <property type="entry name" value="PRK13348.1"/>
    <property type="match status" value="1"/>
</dbReference>